<feature type="domain" description="Exocyst complex component EXOC6/Sec15 N-terminal" evidence="3">
    <location>
        <begin position="47"/>
        <end position="216"/>
    </location>
</feature>
<dbReference type="GO" id="GO:0090522">
    <property type="term" value="P:vesicle tethering involved in exocytosis"/>
    <property type="evidence" value="ECO:0007669"/>
    <property type="project" value="InterPro"/>
</dbReference>
<protein>
    <submittedName>
        <fullName evidence="4">Exocyst complex component 6B</fullName>
    </submittedName>
</protein>
<dbReference type="InterPro" id="IPR048359">
    <property type="entry name" value="EXOC6_Sec15_N"/>
</dbReference>
<evidence type="ECO:0000313" key="4">
    <source>
        <dbReference type="Ensembl" id="ENSCJPP00005008933.1"/>
    </source>
</evidence>
<keyword evidence="5" id="KW-1185">Reference proteome</keyword>
<evidence type="ECO:0000259" key="3">
    <source>
        <dbReference type="Pfam" id="PF20651"/>
    </source>
</evidence>
<organism evidence="4 5">
    <name type="scientific">Coturnix japonica</name>
    <name type="common">Japanese quail</name>
    <name type="synonym">Coturnix coturnix japonica</name>
    <dbReference type="NCBI Taxonomy" id="93934"/>
    <lineage>
        <taxon>Eukaryota</taxon>
        <taxon>Metazoa</taxon>
        <taxon>Chordata</taxon>
        <taxon>Craniata</taxon>
        <taxon>Vertebrata</taxon>
        <taxon>Euteleostomi</taxon>
        <taxon>Archelosauria</taxon>
        <taxon>Archosauria</taxon>
        <taxon>Dinosauria</taxon>
        <taxon>Saurischia</taxon>
        <taxon>Theropoda</taxon>
        <taxon>Coelurosauria</taxon>
        <taxon>Aves</taxon>
        <taxon>Neognathae</taxon>
        <taxon>Galloanserae</taxon>
        <taxon>Galliformes</taxon>
        <taxon>Phasianidae</taxon>
        <taxon>Perdicinae</taxon>
        <taxon>Coturnix</taxon>
    </lineage>
</organism>
<reference evidence="4" key="2">
    <citation type="submission" date="2025-08" db="UniProtKB">
        <authorList>
            <consortium name="Ensembl"/>
        </authorList>
    </citation>
    <scope>IDENTIFICATION</scope>
</reference>
<proteinExistence type="predicted"/>
<feature type="compositionally biased region" description="Polar residues" evidence="2">
    <location>
        <begin position="246"/>
        <end position="263"/>
    </location>
</feature>
<dbReference type="PANTHER" id="PTHR12702">
    <property type="entry name" value="SEC15"/>
    <property type="match status" value="1"/>
</dbReference>
<dbReference type="Ensembl" id="ENSCJPT00005013434.1">
    <property type="protein sequence ID" value="ENSCJPP00005008933.1"/>
    <property type="gene ID" value="ENSCJPG00005007903.1"/>
</dbReference>
<evidence type="ECO:0000256" key="1">
    <source>
        <dbReference type="SAM" id="Coils"/>
    </source>
</evidence>
<dbReference type="GO" id="GO:0006893">
    <property type="term" value="P:Golgi to plasma membrane transport"/>
    <property type="evidence" value="ECO:0007669"/>
    <property type="project" value="TreeGrafter"/>
</dbReference>
<dbReference type="GO" id="GO:0006886">
    <property type="term" value="P:intracellular protein transport"/>
    <property type="evidence" value="ECO:0007669"/>
    <property type="project" value="InterPro"/>
</dbReference>
<accession>A0A8C2T880</accession>
<keyword evidence="1" id="KW-0175">Coiled coil</keyword>
<dbReference type="PANTHER" id="PTHR12702:SF3">
    <property type="entry name" value="EXOCYST COMPLEX COMPONENT 6B"/>
    <property type="match status" value="1"/>
</dbReference>
<dbReference type="GeneTree" id="ENSGT00390000005739"/>
<feature type="region of interest" description="Disordered" evidence="2">
    <location>
        <begin position="231"/>
        <end position="264"/>
    </location>
</feature>
<dbReference type="GO" id="GO:0016020">
    <property type="term" value="C:membrane"/>
    <property type="evidence" value="ECO:0007669"/>
    <property type="project" value="TreeGrafter"/>
</dbReference>
<dbReference type="GO" id="GO:0000145">
    <property type="term" value="C:exocyst"/>
    <property type="evidence" value="ECO:0007669"/>
    <property type="project" value="TreeGrafter"/>
</dbReference>
<dbReference type="Pfam" id="PF20651">
    <property type="entry name" value="EXOC6_Sec15_N"/>
    <property type="match status" value="1"/>
</dbReference>
<evidence type="ECO:0000256" key="2">
    <source>
        <dbReference type="SAM" id="MobiDB-lite"/>
    </source>
</evidence>
<reference evidence="4" key="3">
    <citation type="submission" date="2025-09" db="UniProtKB">
        <authorList>
            <consortium name="Ensembl"/>
        </authorList>
    </citation>
    <scope>IDENTIFICATION</scope>
</reference>
<sequence length="369" mass="42733">MAELESLETAAEHERILREIESTDTACIGPTLRSVYDGEEHGRFMEKLEARIRNHDREIEKMCNFHYQGFVDSITELLKVRGEAQKLKNQVTDTNRKLQSEGKELIIAMEELKQCRLQQRNISATVDKLTLCLPVLEMYSKLREQMKSKRHYPALKTLEHLEHTYLPQVSHYRFCKVMVDNIPKLREEIKEVSMSDLKDFLESIRKHSDKIGETAMKQAQQQRSLDNIVSQHPRISGGKKSKKEACTSSDLEVKNTSPMSEQDSGILDVEDEEEDEEVPGAQELVDFSPVYRCLHIYSVLGARETFENYYRKQRRKQARLVLQPPSNMHETLDGYRKYFNQINGWGWKGPQGSSSFNLPTASRATNLHI</sequence>
<name>A0A8C2T880_COTJA</name>
<dbReference type="InterPro" id="IPR007225">
    <property type="entry name" value="EXOC6/Sec15"/>
</dbReference>
<feature type="coiled-coil region" evidence="1">
    <location>
        <begin position="45"/>
        <end position="104"/>
    </location>
</feature>
<evidence type="ECO:0000313" key="5">
    <source>
        <dbReference type="Proteomes" id="UP000694412"/>
    </source>
</evidence>
<dbReference type="Proteomes" id="UP000694412">
    <property type="component" value="Chromosome 4"/>
</dbReference>
<dbReference type="AlphaFoldDB" id="A0A8C2T880"/>
<reference evidence="4" key="1">
    <citation type="submission" date="2015-11" db="EMBL/GenBank/DDBJ databases">
        <authorList>
            <consortium name="International Coturnix japonica Genome Analysis Consortium"/>
            <person name="Warren W."/>
            <person name="Burt D.W."/>
            <person name="Antin P.B."/>
            <person name="Lanford R."/>
            <person name="Gros J."/>
            <person name="Wilson R.K."/>
        </authorList>
    </citation>
    <scope>NUCLEOTIDE SEQUENCE [LARGE SCALE GENOMIC DNA]</scope>
</reference>
<gene>
    <name evidence="4" type="primary">EXOC6B</name>
</gene>